<dbReference type="Proteomes" id="UP001162992">
    <property type="component" value="Chromosome 8"/>
</dbReference>
<comment type="caution">
    <text evidence="1">The sequence shown here is derived from an EMBL/GenBank/DDBJ whole genome shotgun (WGS) entry which is preliminary data.</text>
</comment>
<gene>
    <name evidence="1" type="ORF">O6H91_08G109300</name>
</gene>
<evidence type="ECO:0000313" key="1">
    <source>
        <dbReference type="EMBL" id="KAJ7547914.1"/>
    </source>
</evidence>
<evidence type="ECO:0000313" key="2">
    <source>
        <dbReference type="Proteomes" id="UP001162992"/>
    </source>
</evidence>
<name>A0ACC2D1A0_DIPCM</name>
<dbReference type="EMBL" id="CM055099">
    <property type="protein sequence ID" value="KAJ7547914.1"/>
    <property type="molecule type" value="Genomic_DNA"/>
</dbReference>
<organism evidence="1 2">
    <name type="scientific">Diphasiastrum complanatum</name>
    <name type="common">Issler's clubmoss</name>
    <name type="synonym">Lycopodium complanatum</name>
    <dbReference type="NCBI Taxonomy" id="34168"/>
    <lineage>
        <taxon>Eukaryota</taxon>
        <taxon>Viridiplantae</taxon>
        <taxon>Streptophyta</taxon>
        <taxon>Embryophyta</taxon>
        <taxon>Tracheophyta</taxon>
        <taxon>Lycopodiopsida</taxon>
        <taxon>Lycopodiales</taxon>
        <taxon>Lycopodiaceae</taxon>
        <taxon>Lycopodioideae</taxon>
        <taxon>Diphasiastrum</taxon>
    </lineage>
</organism>
<protein>
    <submittedName>
        <fullName evidence="1">Uncharacterized protein</fullName>
    </submittedName>
</protein>
<reference evidence="2" key="1">
    <citation type="journal article" date="2024" name="Proc. Natl. Acad. Sci. U.S.A.">
        <title>Extraordinary preservation of gene collinearity over three hundred million years revealed in homosporous lycophytes.</title>
        <authorList>
            <person name="Li C."/>
            <person name="Wickell D."/>
            <person name="Kuo L.Y."/>
            <person name="Chen X."/>
            <person name="Nie B."/>
            <person name="Liao X."/>
            <person name="Peng D."/>
            <person name="Ji J."/>
            <person name="Jenkins J."/>
            <person name="Williams M."/>
            <person name="Shu S."/>
            <person name="Plott C."/>
            <person name="Barry K."/>
            <person name="Rajasekar S."/>
            <person name="Grimwood J."/>
            <person name="Han X."/>
            <person name="Sun S."/>
            <person name="Hou Z."/>
            <person name="He W."/>
            <person name="Dai G."/>
            <person name="Sun C."/>
            <person name="Schmutz J."/>
            <person name="Leebens-Mack J.H."/>
            <person name="Li F.W."/>
            <person name="Wang L."/>
        </authorList>
    </citation>
    <scope>NUCLEOTIDE SEQUENCE [LARGE SCALE GENOMIC DNA]</scope>
    <source>
        <strain evidence="2">cv. PW_Plant_1</strain>
    </source>
</reference>
<sequence>MKDKHVTSVAIAVEDLGNSVISKEGALQEHKGFTKWRHNNVTMFVLAGISNMCAAAITNPVNVVKVRMQLDGALFSPQNQNYPGLIRGIIRVAKEENVLSLWKGTGAALLREASYSSIRMGAYEPLKKALGGDNPVHTPLWIKVTAGACAGVIGSAIANPTDVVMVRMQGPEQASLGGSSGHWKYRGTFHAFTSIAKQEGIRGLYRGLGPTMQRAALLNSVQVPSYDHTKHTLLNAGLMEEGILCHLASSMTAGLATALAISPVDLLRTRIMQQGIHADGSGVLYASSLDCLWKTLQVEGPRSLYKGFVPVWMRIGPHTVITFFIFEQLRKAFGINPL</sequence>
<proteinExistence type="predicted"/>
<keyword evidence="2" id="KW-1185">Reference proteome</keyword>
<accession>A0ACC2D1A0</accession>